<dbReference type="GO" id="GO:0016301">
    <property type="term" value="F:kinase activity"/>
    <property type="evidence" value="ECO:0007669"/>
    <property type="project" value="UniProtKB-KW"/>
</dbReference>
<evidence type="ECO:0000259" key="4">
    <source>
        <dbReference type="Pfam" id="PF00294"/>
    </source>
</evidence>
<dbReference type="InterPro" id="IPR029056">
    <property type="entry name" value="Ribokinase-like"/>
</dbReference>
<dbReference type="OrthoDB" id="9813569at2"/>
<keyword evidence="3 5" id="KW-0418">Kinase</keyword>
<evidence type="ECO:0000313" key="5">
    <source>
        <dbReference type="EMBL" id="QEH38278.1"/>
    </source>
</evidence>
<dbReference type="KEGG" id="agv:OJF2_68760"/>
<dbReference type="Pfam" id="PF00294">
    <property type="entry name" value="PfkB"/>
    <property type="match status" value="1"/>
</dbReference>
<dbReference type="AlphaFoldDB" id="A0A5B9WC80"/>
<dbReference type="PANTHER" id="PTHR43085:SF57">
    <property type="entry name" value="CARBOHYDRATE KINASE PFKB DOMAIN-CONTAINING PROTEIN"/>
    <property type="match status" value="1"/>
</dbReference>
<accession>A0A5B9WC80</accession>
<dbReference type="PROSITE" id="PS00583">
    <property type="entry name" value="PFKB_KINASES_1"/>
    <property type="match status" value="1"/>
</dbReference>
<proteinExistence type="inferred from homology"/>
<dbReference type="InterPro" id="IPR011611">
    <property type="entry name" value="PfkB_dom"/>
</dbReference>
<evidence type="ECO:0000256" key="1">
    <source>
        <dbReference type="ARBA" id="ARBA00010688"/>
    </source>
</evidence>
<keyword evidence="2 5" id="KW-0808">Transferase</keyword>
<sequence length="301" mass="31150">MAYKILAVGEVLWDMLPSGKQLGGAPANFTFQCRTLGADARLVTRIGDDSLGAEVLDRFRSLGLPTDAVQVDPEAPTGTVDVTLDGAGVPHYTIRAGVAWDRIEVAWPAREAAAAADALCFGSLAQRDEPSRSSIRALVGASRAGSLRIFDVNLRAPFIDRAIIEESLGLANALKLNDEELPQLAAMFGLPEGTREAIAALAGRFGLSLVALTRGPGGSLLMAGGSWSDHPGVPAAVRDTVGAGDAFTAALVVGTLAGRPLDAINEHANEVAAYVCSQPGGTPALPDKLKILTKPSPEVGP</sequence>
<dbReference type="PANTHER" id="PTHR43085">
    <property type="entry name" value="HEXOKINASE FAMILY MEMBER"/>
    <property type="match status" value="1"/>
</dbReference>
<gene>
    <name evidence="5" type="primary">frlD</name>
    <name evidence="5" type="ORF">OJF2_68760</name>
</gene>
<dbReference type="InterPro" id="IPR050306">
    <property type="entry name" value="PfkB_Carbo_kinase"/>
</dbReference>
<dbReference type="RefSeq" id="WP_148597735.1">
    <property type="nucleotide sequence ID" value="NZ_CP042997.1"/>
</dbReference>
<evidence type="ECO:0000256" key="2">
    <source>
        <dbReference type="ARBA" id="ARBA00022679"/>
    </source>
</evidence>
<protein>
    <submittedName>
        <fullName evidence="5">Fructosamine kinase FrlD</fullName>
        <ecNumber evidence="5">2.7.1.-</ecNumber>
    </submittedName>
</protein>
<dbReference type="InterPro" id="IPR002173">
    <property type="entry name" value="Carboh/pur_kinase_PfkB_CS"/>
</dbReference>
<reference evidence="5 6" key="1">
    <citation type="submission" date="2019-08" db="EMBL/GenBank/DDBJ databases">
        <title>Deep-cultivation of Planctomycetes and their phenomic and genomic characterization uncovers novel biology.</title>
        <authorList>
            <person name="Wiegand S."/>
            <person name="Jogler M."/>
            <person name="Boedeker C."/>
            <person name="Pinto D."/>
            <person name="Vollmers J."/>
            <person name="Rivas-Marin E."/>
            <person name="Kohn T."/>
            <person name="Peeters S.H."/>
            <person name="Heuer A."/>
            <person name="Rast P."/>
            <person name="Oberbeckmann S."/>
            <person name="Bunk B."/>
            <person name="Jeske O."/>
            <person name="Meyerdierks A."/>
            <person name="Storesund J.E."/>
            <person name="Kallscheuer N."/>
            <person name="Luecker S."/>
            <person name="Lage O.M."/>
            <person name="Pohl T."/>
            <person name="Merkel B.J."/>
            <person name="Hornburger P."/>
            <person name="Mueller R.-W."/>
            <person name="Bruemmer F."/>
            <person name="Labrenz M."/>
            <person name="Spormann A.M."/>
            <person name="Op den Camp H."/>
            <person name="Overmann J."/>
            <person name="Amann R."/>
            <person name="Jetten M.S.M."/>
            <person name="Mascher T."/>
            <person name="Medema M.H."/>
            <person name="Devos D.P."/>
            <person name="Kaster A.-K."/>
            <person name="Ovreas L."/>
            <person name="Rohde M."/>
            <person name="Galperin M.Y."/>
            <person name="Jogler C."/>
        </authorList>
    </citation>
    <scope>NUCLEOTIDE SEQUENCE [LARGE SCALE GENOMIC DNA]</scope>
    <source>
        <strain evidence="5 6">OJF2</strain>
    </source>
</reference>
<dbReference type="PROSITE" id="PS00584">
    <property type="entry name" value="PFKB_KINASES_2"/>
    <property type="match status" value="1"/>
</dbReference>
<evidence type="ECO:0000313" key="6">
    <source>
        <dbReference type="Proteomes" id="UP000324233"/>
    </source>
</evidence>
<organism evidence="5 6">
    <name type="scientific">Aquisphaera giovannonii</name>
    <dbReference type="NCBI Taxonomy" id="406548"/>
    <lineage>
        <taxon>Bacteria</taxon>
        <taxon>Pseudomonadati</taxon>
        <taxon>Planctomycetota</taxon>
        <taxon>Planctomycetia</taxon>
        <taxon>Isosphaerales</taxon>
        <taxon>Isosphaeraceae</taxon>
        <taxon>Aquisphaera</taxon>
    </lineage>
</organism>
<name>A0A5B9WC80_9BACT</name>
<dbReference type="CDD" id="cd01167">
    <property type="entry name" value="bac_FRK"/>
    <property type="match status" value="1"/>
</dbReference>
<dbReference type="EMBL" id="CP042997">
    <property type="protein sequence ID" value="QEH38278.1"/>
    <property type="molecule type" value="Genomic_DNA"/>
</dbReference>
<feature type="domain" description="Carbohydrate kinase PfkB" evidence="4">
    <location>
        <begin position="20"/>
        <end position="287"/>
    </location>
</feature>
<dbReference type="Gene3D" id="3.40.1190.20">
    <property type="match status" value="1"/>
</dbReference>
<dbReference type="SUPFAM" id="SSF53613">
    <property type="entry name" value="Ribokinase-like"/>
    <property type="match status" value="1"/>
</dbReference>
<dbReference type="Proteomes" id="UP000324233">
    <property type="component" value="Chromosome"/>
</dbReference>
<keyword evidence="6" id="KW-1185">Reference proteome</keyword>
<comment type="similarity">
    <text evidence="1">Belongs to the carbohydrate kinase PfkB family.</text>
</comment>
<dbReference type="EC" id="2.7.1.-" evidence="5"/>
<evidence type="ECO:0000256" key="3">
    <source>
        <dbReference type="ARBA" id="ARBA00022777"/>
    </source>
</evidence>